<organism evidence="3 4">
    <name type="scientific">Hymenoscyphus albidus</name>
    <dbReference type="NCBI Taxonomy" id="595503"/>
    <lineage>
        <taxon>Eukaryota</taxon>
        <taxon>Fungi</taxon>
        <taxon>Dikarya</taxon>
        <taxon>Ascomycota</taxon>
        <taxon>Pezizomycotina</taxon>
        <taxon>Leotiomycetes</taxon>
        <taxon>Helotiales</taxon>
        <taxon>Helotiaceae</taxon>
        <taxon>Hymenoscyphus</taxon>
    </lineage>
</organism>
<keyword evidence="1" id="KW-0175">Coiled coil</keyword>
<evidence type="ECO:0000256" key="1">
    <source>
        <dbReference type="SAM" id="Coils"/>
    </source>
</evidence>
<feature type="domain" description="DUF7923" evidence="2">
    <location>
        <begin position="120"/>
        <end position="286"/>
    </location>
</feature>
<name>A0A9N9LP13_9HELO</name>
<accession>A0A9N9LP13</accession>
<evidence type="ECO:0000313" key="4">
    <source>
        <dbReference type="Proteomes" id="UP000701801"/>
    </source>
</evidence>
<evidence type="ECO:0000313" key="3">
    <source>
        <dbReference type="EMBL" id="CAG8975834.1"/>
    </source>
</evidence>
<keyword evidence="4" id="KW-1185">Reference proteome</keyword>
<dbReference type="EMBL" id="CAJVRM010000152">
    <property type="protein sequence ID" value="CAG8975834.1"/>
    <property type="molecule type" value="Genomic_DNA"/>
</dbReference>
<dbReference type="PANTHER" id="PTHR37543">
    <property type="entry name" value="CCCH ZINC FINGER DNA BINDING PROTEIN (AFU_ORTHOLOGUE AFUA_5G12760)"/>
    <property type="match status" value="1"/>
</dbReference>
<sequence>MASYDDLMADYRSRFAELERKEQNVLYEQRYLIKASYILLPLPSPPPLTPLNPIFPPAYPLTSMKKLLDDNVRLIQDCNNLAAADDKQKRIESLEASLKSEENLRMEQENEILKLREFKAFVFNNEYLKDGVIGGAKAAQAFMAKVREYLVSTPGLVANPNSVQVKVKAYANLEALEKVCLAKRKIGTVGDLRRFWIGFTRAFAMCDVVDVGHGKEEADSKIRDVLNFNIDTVQCAHVLMACCHDTGYITELRKYSVPAMVHRITLLQIGEIRFEMKNLGFSTTQIFEPLFSFISKPVIHNDSSDTPQEKEESLEMTFHQLLNLSIGRKVSARNGNNRRHVHQQSAATNSPASKQINDFRKMITKADLCLAHYAGFECHPSPCSYNHTYRKERSELSSPERTVIFDLYRGFWSHSENLLKPNVQPNRRWDKSSGDWGYDSMLGQ</sequence>
<comment type="caution">
    <text evidence="3">The sequence shown here is derived from an EMBL/GenBank/DDBJ whole genome shotgun (WGS) entry which is preliminary data.</text>
</comment>
<dbReference type="AlphaFoldDB" id="A0A9N9LP13"/>
<feature type="coiled-coil region" evidence="1">
    <location>
        <begin position="84"/>
        <end position="111"/>
    </location>
</feature>
<protein>
    <recommendedName>
        <fullName evidence="2">DUF7923 domain-containing protein</fullName>
    </recommendedName>
</protein>
<dbReference type="PANTHER" id="PTHR37543:SF1">
    <property type="entry name" value="CCCH ZINC FINGER DNA BINDING PROTEIN (AFU_ORTHOLOGUE AFUA_5G12760)"/>
    <property type="match status" value="1"/>
</dbReference>
<dbReference type="Proteomes" id="UP000701801">
    <property type="component" value="Unassembled WGS sequence"/>
</dbReference>
<dbReference type="OrthoDB" id="2270193at2759"/>
<evidence type="ECO:0000259" key="2">
    <source>
        <dbReference type="Pfam" id="PF25540"/>
    </source>
</evidence>
<proteinExistence type="predicted"/>
<dbReference type="InterPro" id="IPR057683">
    <property type="entry name" value="DUF7923"/>
</dbReference>
<reference evidence="3" key="1">
    <citation type="submission" date="2021-07" db="EMBL/GenBank/DDBJ databases">
        <authorList>
            <person name="Durling M."/>
        </authorList>
    </citation>
    <scope>NUCLEOTIDE SEQUENCE</scope>
</reference>
<gene>
    <name evidence="3" type="ORF">HYALB_00009414</name>
</gene>
<dbReference type="Pfam" id="PF25540">
    <property type="entry name" value="DUF7923"/>
    <property type="match status" value="1"/>
</dbReference>